<keyword evidence="1" id="KW-1133">Transmembrane helix</keyword>
<dbReference type="RefSeq" id="WP_190835034.1">
    <property type="nucleotide sequence ID" value="NZ_CAWPPI010000086.1"/>
</dbReference>
<dbReference type="AlphaFoldDB" id="A0A8J6XHH5"/>
<dbReference type="Proteomes" id="UP000629098">
    <property type="component" value="Unassembled WGS sequence"/>
</dbReference>
<keyword evidence="1" id="KW-0472">Membrane</keyword>
<evidence type="ECO:0000313" key="2">
    <source>
        <dbReference type="EMBL" id="MBD2775974.1"/>
    </source>
</evidence>
<sequence>MDVEPQVTAQTTSQKIRLTEPPTLVKPLELLRDTEELLRRPTVAMLVPILPPKLSSVLQATSSVAEDFLKELASVDIEKISDFELRPARIRIGLSFVGFAALMIVVLLLYLNTLHPELSAQQIHKYWYQYIWFVSLGVAGMFILGREAMRPH</sequence>
<evidence type="ECO:0000313" key="3">
    <source>
        <dbReference type="Proteomes" id="UP000629098"/>
    </source>
</evidence>
<feature type="transmembrane region" description="Helical" evidence="1">
    <location>
        <begin position="126"/>
        <end position="145"/>
    </location>
</feature>
<gene>
    <name evidence="2" type="ORF">ICL16_28925</name>
</gene>
<comment type="caution">
    <text evidence="2">The sequence shown here is derived from an EMBL/GenBank/DDBJ whole genome shotgun (WGS) entry which is preliminary data.</text>
</comment>
<name>A0A8J6XHH5_9CYAN</name>
<keyword evidence="1" id="KW-0812">Transmembrane</keyword>
<organism evidence="2 3">
    <name type="scientific">Iningainema tapete BLCC-T55</name>
    <dbReference type="NCBI Taxonomy" id="2748662"/>
    <lineage>
        <taxon>Bacteria</taxon>
        <taxon>Bacillati</taxon>
        <taxon>Cyanobacteriota</taxon>
        <taxon>Cyanophyceae</taxon>
        <taxon>Nostocales</taxon>
        <taxon>Scytonemataceae</taxon>
        <taxon>Iningainema tapete</taxon>
    </lineage>
</organism>
<protein>
    <submittedName>
        <fullName evidence="2">Uncharacterized protein</fullName>
    </submittedName>
</protein>
<keyword evidence="3" id="KW-1185">Reference proteome</keyword>
<proteinExistence type="predicted"/>
<accession>A0A8J6XHH5</accession>
<reference evidence="2" key="1">
    <citation type="submission" date="2020-09" db="EMBL/GenBank/DDBJ databases">
        <title>Iningainema tapete sp. nov. (Scytonemataceae, Cyanobacteria) from greenhouses in central Florida (USA) produces two types of nodularin with biosynthetic potential for microcystin-LR and anabaenopeptins.</title>
        <authorList>
            <person name="Berthold D.E."/>
            <person name="Lefler F.W."/>
            <person name="Huang I.-S."/>
            <person name="Abdulla H."/>
            <person name="Zimba P.V."/>
            <person name="Laughinghouse H.D. IV."/>
        </authorList>
    </citation>
    <scope>NUCLEOTIDE SEQUENCE</scope>
    <source>
        <strain evidence="2">BLCCT55</strain>
    </source>
</reference>
<feature type="transmembrane region" description="Helical" evidence="1">
    <location>
        <begin position="92"/>
        <end position="111"/>
    </location>
</feature>
<evidence type="ECO:0000256" key="1">
    <source>
        <dbReference type="SAM" id="Phobius"/>
    </source>
</evidence>
<dbReference type="EMBL" id="JACXAE010000086">
    <property type="protein sequence ID" value="MBD2775974.1"/>
    <property type="molecule type" value="Genomic_DNA"/>
</dbReference>